<evidence type="ECO:0000259" key="9">
    <source>
        <dbReference type="PROSITE" id="PS50918"/>
    </source>
</evidence>
<dbReference type="Gene3D" id="3.30.70.330">
    <property type="match status" value="1"/>
</dbReference>
<evidence type="ECO:0000256" key="6">
    <source>
        <dbReference type="ARBA" id="ARBA00024347"/>
    </source>
</evidence>
<dbReference type="Gene3D" id="3.40.220.10">
    <property type="entry name" value="Leucine Aminopeptidase, subunit E, domain 1"/>
    <property type="match status" value="3"/>
</dbReference>
<dbReference type="PROSITE" id="PS51059">
    <property type="entry name" value="PARP_CATALYTIC"/>
    <property type="match status" value="1"/>
</dbReference>
<protein>
    <recommendedName>
        <fullName evidence="7">Poly [ADP-ribose] polymerase</fullName>
        <shortName evidence="7">PARP</shortName>
        <ecNumber evidence="7">2.4.2.-</ecNumber>
    </recommendedName>
</protein>
<evidence type="ECO:0000313" key="13">
    <source>
        <dbReference type="Proteomes" id="UP000250572"/>
    </source>
</evidence>
<keyword evidence="13" id="KW-1185">Reference proteome</keyword>
<dbReference type="InterPro" id="IPR002589">
    <property type="entry name" value="Macro_dom"/>
</dbReference>
<sequence length="1593" mass="174408">MDASYKFPVFFDCDRLNDEQKKKIENHFQIRRKSGGGESCGLTEVCGKVYSIAFKDQQAQQRVLQKSKHVVDFAGVTIELNVRDNPGPASGDTSPPSDQSANPNLNASTASPTQLSGIPPKLPPSSEEYELKLDSYLLRFLKESPKAKGELDGQLALLSCTAELQPQEERVLVSRVAQPGAVAGPNDWKSEVNQLFDVYMCYYETDAHKVKALLQSHSSHQPADEVKVYSDIGMTVVVGERSQVEAKLRDLESLSVKNKGPRQSDIQTTVRRIGEAKLRLLWREIESSLGQDFPALKVTQADEGKIALMGSVEEILKAGEVISEKEKRVLERTITDKSLQFLAFLKNVYGGPGILCEFLGVAKTVEAEIRDTSLHFFSFSANNLDESVKLVQKNFKDVTYDIPNYPVLPPELCEALKSKANEINQTQCRANVGFGAGGTVCLTGHSVEVEELSEIVSQFILGQVSVEGNVPLPFPELRPLLTEFLQRQRFDYSGVTLAPVASSSSPMVLLVGPSIKVTEVKNRLNRLLQSVVLNKVTIDLPGAARYFSGHSGRDMLLKVADSQKCLIQPEEQLHLSRPMTRLAKYNLQPGLQVIVYQGDITKQNADGIVNAANEDLNHIGGVAAALSKAGGPQVQKESRAIVKGNGKVPVGDVVVTTGGDLKCKSLLHAVGPESGKASGRERSLLGKTVSNALKLAELMEFKSIALPCISAGIFAVPIKVCSEAIVTAIKEFGSQDGRSLSKIILIDKREEVVRAMQEACDRLLPGKYLKIKPDVADQEGESGATAVAPVQVQIVKGTIENQQADAIVSPMIGHDPMSTRIGNILHTNVGPQLATMFYQEAGGATLPSDTVVVEGVPHVKCRAVIFLNLQSWDNKQDGPAVGVLRQGIRNILNDCSNKGYSSVALPVLGAGALLSFPHNVASRILLEEIGAFEQKRTSGSPFLIRIVVHPTDKDSSKALQSAQGSLHLRGFTNDVDPTQASFYRHVSMSKDEVTAMVGAVKLQIIHGDIVAAGTDVIVNTTDFTNYQSGVCQAILAAAGPAVLQELTTVGTPPGNFCTTQPGLLGCKEIVHASFKSDCDVVRKNCKKILKHCESKGFGSVAFPAVNTGLGTLTPKQAATAMLDGLASTIRDMNPTSLSVVRIVILEQTVFQGFRSELENRFGRIVQSNLSLRDKARQRLKKIHEKYSRLTTFSSKQDETISSKPESIVLRVISCGPDVAKNVKKELESIVQKELIERTVSMDSVSKLDAMEVEAVQAKVNLTGISVEPRTVDTGRSRGRIGLSKKEYVLKGLKEDVLSVTELISKAVQKVLEEVFKDKEEAMLALTIQWAMKDDNGEWQELSLSDNYMLEEAHIQKKVCVDLETPEGKTLKVNLKSQDATDWTTGTTYKLKRTECEALELPSHWEPMQHEVFKKVELQPNSNEYQSVASDFLKTANYTIHKIVRVQNLYLWNAYSVCRQRILAKNGQAELGEKSLYHGTSAESCNCIERDRFDRSYAGAHAAAYGKGVYFAVNADYSANRFSPPDQSGMKRMYVARVLTGRYTQGKSSMIAPPARGADPTDCFDSLVDNQQRPTMFIVFHDDQAYPEYLIIFS</sequence>
<evidence type="ECO:0000313" key="12">
    <source>
        <dbReference type="EMBL" id="PWA30420.1"/>
    </source>
</evidence>
<dbReference type="Pfam" id="PF00644">
    <property type="entry name" value="PARP"/>
    <property type="match status" value="1"/>
</dbReference>
<feature type="region of interest" description="Disordered" evidence="8">
    <location>
        <begin position="81"/>
        <end position="124"/>
    </location>
</feature>
<dbReference type="STRING" id="33528.ENSGAFP00000002647"/>
<evidence type="ECO:0000256" key="3">
    <source>
        <dbReference type="ARBA" id="ARBA00022679"/>
    </source>
</evidence>
<evidence type="ECO:0000259" key="10">
    <source>
        <dbReference type="PROSITE" id="PS51059"/>
    </source>
</evidence>
<dbReference type="OMA" id="ATDWTTG"/>
<dbReference type="InterPro" id="IPR012317">
    <property type="entry name" value="Poly(ADP-ribose)pol_cat_dom"/>
</dbReference>
<dbReference type="FunFam" id="3.90.228.10:FF:000008">
    <property type="entry name" value="Poly [ADP-ribose] polymerase"/>
    <property type="match status" value="1"/>
</dbReference>
<keyword evidence="4 7" id="KW-0520">NAD</keyword>
<dbReference type="EC" id="2.4.2.-" evidence="7"/>
<evidence type="ECO:0000256" key="7">
    <source>
        <dbReference type="RuleBase" id="RU362114"/>
    </source>
</evidence>
<evidence type="ECO:0000256" key="4">
    <source>
        <dbReference type="ARBA" id="ARBA00023027"/>
    </source>
</evidence>
<feature type="domain" description="Macro" evidence="11">
    <location>
        <begin position="779"/>
        <end position="967"/>
    </location>
</feature>
<dbReference type="CDD" id="cd02907">
    <property type="entry name" value="Macro_Af1521_BAL-like"/>
    <property type="match status" value="1"/>
</dbReference>
<dbReference type="InterPro" id="IPR043472">
    <property type="entry name" value="Macro_dom-like"/>
</dbReference>
<dbReference type="GO" id="GO:0070212">
    <property type="term" value="P:protein poly-ADP-ribosylation"/>
    <property type="evidence" value="ECO:0007669"/>
    <property type="project" value="TreeGrafter"/>
</dbReference>
<evidence type="ECO:0000259" key="11">
    <source>
        <dbReference type="PROSITE" id="PS51154"/>
    </source>
</evidence>
<feature type="domain" description="PARP catalytic" evidence="10">
    <location>
        <begin position="1400"/>
        <end position="1593"/>
    </location>
</feature>
<keyword evidence="3 7" id="KW-0808">Transferase</keyword>
<dbReference type="InterPro" id="IPR012677">
    <property type="entry name" value="Nucleotide-bd_a/b_plait_sf"/>
</dbReference>
<feature type="domain" description="WWE" evidence="9">
    <location>
        <begin position="1314"/>
        <end position="1392"/>
    </location>
</feature>
<comment type="caution">
    <text evidence="12">The sequence shown here is derived from an EMBL/GenBank/DDBJ whole genome shotgun (WGS) entry which is preliminary data.</text>
</comment>
<dbReference type="SUPFAM" id="SSF56399">
    <property type="entry name" value="ADP-ribosylation"/>
    <property type="match status" value="1"/>
</dbReference>
<dbReference type="Gene3D" id="3.30.720.50">
    <property type="match status" value="1"/>
</dbReference>
<feature type="domain" description="Macro" evidence="11">
    <location>
        <begin position="989"/>
        <end position="1161"/>
    </location>
</feature>
<dbReference type="Pfam" id="PF23222">
    <property type="entry name" value="RRM_PARP14_1"/>
    <property type="match status" value="1"/>
</dbReference>
<comment type="similarity">
    <text evidence="6">Belongs to the ARTD/PARP family.</text>
</comment>
<comment type="subcellular location">
    <subcellularLocation>
        <location evidence="1">Nucleus</location>
    </subcellularLocation>
</comment>
<evidence type="ECO:0000256" key="8">
    <source>
        <dbReference type="SAM" id="MobiDB-lite"/>
    </source>
</evidence>
<evidence type="ECO:0000256" key="2">
    <source>
        <dbReference type="ARBA" id="ARBA00022676"/>
    </source>
</evidence>
<dbReference type="InterPro" id="IPR004170">
    <property type="entry name" value="WWE_dom"/>
</dbReference>
<dbReference type="SUPFAM" id="SSF52949">
    <property type="entry name" value="Macro domain-like"/>
    <property type="match status" value="3"/>
</dbReference>
<dbReference type="Gene3D" id="3.90.228.10">
    <property type="match status" value="1"/>
</dbReference>
<dbReference type="SUPFAM" id="SSF117839">
    <property type="entry name" value="WWE domain"/>
    <property type="match status" value="1"/>
</dbReference>
<dbReference type="GO" id="GO:0003950">
    <property type="term" value="F:NAD+ poly-ADP-ribosyltransferase activity"/>
    <property type="evidence" value="ECO:0007669"/>
    <property type="project" value="UniProtKB-UniRule"/>
</dbReference>
<dbReference type="PANTHER" id="PTHR14453:SF107">
    <property type="entry name" value="POLY [ADP-RIBOSE] POLYMERASE"/>
    <property type="match status" value="1"/>
</dbReference>
<dbReference type="GO" id="GO:0005634">
    <property type="term" value="C:nucleus"/>
    <property type="evidence" value="ECO:0007669"/>
    <property type="project" value="UniProtKB-SubCell"/>
</dbReference>
<feature type="domain" description="Macro" evidence="11">
    <location>
        <begin position="580"/>
        <end position="764"/>
    </location>
</feature>
<name>A0A315W6A8_GAMAF</name>
<evidence type="ECO:0000256" key="1">
    <source>
        <dbReference type="ARBA" id="ARBA00004123"/>
    </source>
</evidence>
<dbReference type="CDD" id="cd01439">
    <property type="entry name" value="TCCD_inducible_PARP_like"/>
    <property type="match status" value="1"/>
</dbReference>
<dbReference type="EMBL" id="NHOQ01000396">
    <property type="protein sequence ID" value="PWA30420.1"/>
    <property type="molecule type" value="Genomic_DNA"/>
</dbReference>
<dbReference type="Proteomes" id="UP000250572">
    <property type="component" value="Unassembled WGS sequence"/>
</dbReference>
<dbReference type="InterPro" id="IPR052056">
    <property type="entry name" value="Mono-ARTD/PARP"/>
</dbReference>
<organism evidence="12 13">
    <name type="scientific">Gambusia affinis</name>
    <name type="common">Western mosquitofish</name>
    <name type="synonym">Heterandria affinis</name>
    <dbReference type="NCBI Taxonomy" id="33528"/>
    <lineage>
        <taxon>Eukaryota</taxon>
        <taxon>Metazoa</taxon>
        <taxon>Chordata</taxon>
        <taxon>Craniata</taxon>
        <taxon>Vertebrata</taxon>
        <taxon>Euteleostomi</taxon>
        <taxon>Actinopterygii</taxon>
        <taxon>Neopterygii</taxon>
        <taxon>Teleostei</taxon>
        <taxon>Neoteleostei</taxon>
        <taxon>Acanthomorphata</taxon>
        <taxon>Ovalentaria</taxon>
        <taxon>Atherinomorphae</taxon>
        <taxon>Cyprinodontiformes</taxon>
        <taxon>Poeciliidae</taxon>
        <taxon>Poeciliinae</taxon>
        <taxon>Gambusia</taxon>
    </lineage>
</organism>
<dbReference type="SMART" id="SM00506">
    <property type="entry name" value="A1pp"/>
    <property type="match status" value="2"/>
</dbReference>
<keyword evidence="2 7" id="KW-0328">Glycosyltransferase</keyword>
<dbReference type="PROSITE" id="PS50918">
    <property type="entry name" value="WWE"/>
    <property type="match status" value="1"/>
</dbReference>
<dbReference type="PANTHER" id="PTHR14453">
    <property type="entry name" value="PARP/ZINC FINGER CCCH TYPE DOMAIN CONTAINING PROTEIN"/>
    <property type="match status" value="1"/>
</dbReference>
<gene>
    <name evidence="12" type="ORF">CCH79_00020672</name>
</gene>
<keyword evidence="5" id="KW-0539">Nucleus</keyword>
<dbReference type="GO" id="GO:0010629">
    <property type="term" value="P:negative regulation of gene expression"/>
    <property type="evidence" value="ECO:0007669"/>
    <property type="project" value="TreeGrafter"/>
</dbReference>
<dbReference type="GO" id="GO:0005737">
    <property type="term" value="C:cytoplasm"/>
    <property type="evidence" value="ECO:0007669"/>
    <property type="project" value="TreeGrafter"/>
</dbReference>
<accession>A0A315W6A8</accession>
<reference evidence="12 13" key="1">
    <citation type="journal article" date="2018" name="G3 (Bethesda)">
        <title>A High-Quality Reference Genome for the Invasive Mosquitofish Gambusia affinis Using a Chicago Library.</title>
        <authorList>
            <person name="Hoffberg S.L."/>
            <person name="Troendle N.J."/>
            <person name="Glenn T.C."/>
            <person name="Mahmud O."/>
            <person name="Louha S."/>
            <person name="Chalopin D."/>
            <person name="Bennetzen J.L."/>
            <person name="Mauricio R."/>
        </authorList>
    </citation>
    <scope>NUCLEOTIDE SEQUENCE [LARGE SCALE GENOMIC DNA]</scope>
    <source>
        <strain evidence="12">NE01/NJP1002.9</strain>
        <tissue evidence="12">Muscle</tissue>
    </source>
</reference>
<proteinExistence type="inferred from homology"/>
<dbReference type="InterPro" id="IPR057051">
    <property type="entry name" value="PARP14_RPM_1"/>
</dbReference>
<dbReference type="Pfam" id="PF01661">
    <property type="entry name" value="Macro"/>
    <property type="match status" value="2"/>
</dbReference>
<feature type="compositionally biased region" description="Polar residues" evidence="8">
    <location>
        <begin position="91"/>
        <end position="116"/>
    </location>
</feature>
<dbReference type="PROSITE" id="PS51154">
    <property type="entry name" value="MACRO"/>
    <property type="match status" value="3"/>
</dbReference>
<dbReference type="GO" id="GO:1990404">
    <property type="term" value="F:NAD+-protein mono-ADP-ribosyltransferase activity"/>
    <property type="evidence" value="ECO:0007669"/>
    <property type="project" value="TreeGrafter"/>
</dbReference>
<evidence type="ECO:0000256" key="5">
    <source>
        <dbReference type="ARBA" id="ARBA00023242"/>
    </source>
</evidence>
<dbReference type="GO" id="GO:0003714">
    <property type="term" value="F:transcription corepressor activity"/>
    <property type="evidence" value="ECO:0007669"/>
    <property type="project" value="TreeGrafter"/>
</dbReference>
<dbReference type="InterPro" id="IPR037197">
    <property type="entry name" value="WWE_dom_sf"/>
</dbReference>